<protein>
    <submittedName>
        <fullName evidence="3">Uncharacterized protein</fullName>
    </submittedName>
</protein>
<gene>
    <name evidence="3" type="ORF">WUBG_07719</name>
</gene>
<dbReference type="AlphaFoldDB" id="J9EW46"/>
<feature type="compositionally biased region" description="Basic residues" evidence="2">
    <location>
        <begin position="15"/>
        <end position="27"/>
    </location>
</feature>
<feature type="coiled-coil region" evidence="1">
    <location>
        <begin position="99"/>
        <end position="132"/>
    </location>
</feature>
<evidence type="ECO:0000313" key="3">
    <source>
        <dbReference type="EMBL" id="EJW81372.1"/>
    </source>
</evidence>
<proteinExistence type="predicted"/>
<name>J9EW46_WUCBA</name>
<sequence length="298" mass="33571">MNAIEKLDKILRRLSSKSRRATTRRVNCHPEVSSSCSDEDDLAEQQTDSSKNDRKGSSSRRIHLKPIIPTIQGVIATATRRSSVSAISYYRVYSAAMVCHHLQEELERAYNLQQQQQQQQQQQHQLQYVQQKPEEDGHPKTVETLDGQMLGVDNCDTFRSLVSPSRLPATRMLADDLVTQTVAGSATHDKSCESEDADYVSDYSTYGVQRSVTWKSVYELDMSMDESLPESCGRESGYLSGIDVRYSISAAESPALSPLGVAFFRAQPLFQRTLGAIPMTNISYNFKIIHLQFFIFLI</sequence>
<dbReference type="EMBL" id="ADBV01003704">
    <property type="protein sequence ID" value="EJW81372.1"/>
    <property type="molecule type" value="Genomic_DNA"/>
</dbReference>
<keyword evidence="1" id="KW-0175">Coiled coil</keyword>
<organism evidence="3 4">
    <name type="scientific">Wuchereria bancrofti</name>
    <dbReference type="NCBI Taxonomy" id="6293"/>
    <lineage>
        <taxon>Eukaryota</taxon>
        <taxon>Metazoa</taxon>
        <taxon>Ecdysozoa</taxon>
        <taxon>Nematoda</taxon>
        <taxon>Chromadorea</taxon>
        <taxon>Rhabditida</taxon>
        <taxon>Spirurina</taxon>
        <taxon>Spiruromorpha</taxon>
        <taxon>Filarioidea</taxon>
        <taxon>Onchocercidae</taxon>
        <taxon>Wuchereria</taxon>
    </lineage>
</organism>
<accession>J9EW46</accession>
<evidence type="ECO:0000313" key="4">
    <source>
        <dbReference type="Proteomes" id="UP000004810"/>
    </source>
</evidence>
<feature type="region of interest" description="Disordered" evidence="2">
    <location>
        <begin position="15"/>
        <end position="63"/>
    </location>
</feature>
<reference evidence="4" key="1">
    <citation type="submission" date="2012-08" db="EMBL/GenBank/DDBJ databases">
        <title>The Genome Sequence of Wuchereria bancrofti.</title>
        <authorList>
            <person name="Nutman T.B."/>
            <person name="Fink D.L."/>
            <person name="Russ C."/>
            <person name="Young S."/>
            <person name="Zeng Q."/>
            <person name="Koehrsen M."/>
            <person name="Alvarado L."/>
            <person name="Berlin A."/>
            <person name="Chapman S.B."/>
            <person name="Chen Z."/>
            <person name="Freedman E."/>
            <person name="Gellesch M."/>
            <person name="Goldberg J."/>
            <person name="Griggs A."/>
            <person name="Gujja S."/>
            <person name="Heilman E.R."/>
            <person name="Heiman D."/>
            <person name="Hepburn T."/>
            <person name="Howarth C."/>
            <person name="Jen D."/>
            <person name="Larson L."/>
            <person name="Lewis B."/>
            <person name="Mehta T."/>
            <person name="Park D."/>
            <person name="Pearson M."/>
            <person name="Roberts A."/>
            <person name="Saif S."/>
            <person name="Shea T."/>
            <person name="Shenoy N."/>
            <person name="Sisk P."/>
            <person name="Stolte C."/>
            <person name="Sykes S."/>
            <person name="Walk T."/>
            <person name="White J."/>
            <person name="Yandava C."/>
            <person name="Haas B."/>
            <person name="Henn M.R."/>
            <person name="Nusbaum C."/>
            <person name="Birren B."/>
        </authorList>
    </citation>
    <scope>NUCLEOTIDE SEQUENCE [LARGE SCALE GENOMIC DNA]</scope>
    <source>
        <strain evidence="4">NA</strain>
    </source>
</reference>
<dbReference type="Proteomes" id="UP000004810">
    <property type="component" value="Unassembled WGS sequence"/>
</dbReference>
<evidence type="ECO:0000256" key="1">
    <source>
        <dbReference type="SAM" id="Coils"/>
    </source>
</evidence>
<comment type="caution">
    <text evidence="3">The sequence shown here is derived from an EMBL/GenBank/DDBJ whole genome shotgun (WGS) entry which is preliminary data.</text>
</comment>
<evidence type="ECO:0000256" key="2">
    <source>
        <dbReference type="SAM" id="MobiDB-lite"/>
    </source>
</evidence>